<dbReference type="SUPFAM" id="SSF53137">
    <property type="entry name" value="Translational machinery components"/>
    <property type="match status" value="1"/>
</dbReference>
<proteinExistence type="predicted"/>
<evidence type="ECO:0000313" key="2">
    <source>
        <dbReference type="Proteomes" id="UP000649739"/>
    </source>
</evidence>
<evidence type="ECO:0000313" key="1">
    <source>
        <dbReference type="EMBL" id="GGJ82766.1"/>
    </source>
</evidence>
<keyword evidence="2" id="KW-1185">Reference proteome</keyword>
<dbReference type="Pfam" id="PF18844">
    <property type="entry name" value="baeRF_family2"/>
    <property type="match status" value="1"/>
</dbReference>
<reference evidence="1" key="1">
    <citation type="journal article" date="2014" name="Int. J. Syst. Evol. Microbiol.">
        <title>Complete genome sequence of Corynebacterium casei LMG S-19264T (=DSM 44701T), isolated from a smear-ripened cheese.</title>
        <authorList>
            <consortium name="US DOE Joint Genome Institute (JGI-PGF)"/>
            <person name="Walter F."/>
            <person name="Albersmeier A."/>
            <person name="Kalinowski J."/>
            <person name="Ruckert C."/>
        </authorList>
    </citation>
    <scope>NUCLEOTIDE SEQUENCE</scope>
    <source>
        <strain evidence="1">JCM 3090</strain>
    </source>
</reference>
<organism evidence="1 2">
    <name type="scientific">Pilimelia anulata</name>
    <dbReference type="NCBI Taxonomy" id="53371"/>
    <lineage>
        <taxon>Bacteria</taxon>
        <taxon>Bacillati</taxon>
        <taxon>Actinomycetota</taxon>
        <taxon>Actinomycetes</taxon>
        <taxon>Micromonosporales</taxon>
        <taxon>Micromonosporaceae</taxon>
        <taxon>Pilimelia</taxon>
    </lineage>
</organism>
<name>A0A8J3B8G7_9ACTN</name>
<dbReference type="Proteomes" id="UP000649739">
    <property type="component" value="Unassembled WGS sequence"/>
</dbReference>
<dbReference type="EMBL" id="BMQB01000002">
    <property type="protein sequence ID" value="GGJ82766.1"/>
    <property type="molecule type" value="Genomic_DNA"/>
</dbReference>
<dbReference type="InterPro" id="IPR042226">
    <property type="entry name" value="eFR1_2_sf"/>
</dbReference>
<dbReference type="Gene3D" id="3.30.420.60">
    <property type="entry name" value="eRF1 domain 2"/>
    <property type="match status" value="1"/>
</dbReference>
<dbReference type="AlphaFoldDB" id="A0A8J3B8G7"/>
<comment type="caution">
    <text evidence="1">The sequence shown here is derived from an EMBL/GenBank/DDBJ whole genome shotgun (WGS) entry which is preliminary data.</text>
</comment>
<gene>
    <name evidence="1" type="ORF">GCM10010123_10530</name>
</gene>
<reference evidence="1" key="2">
    <citation type="submission" date="2020-09" db="EMBL/GenBank/DDBJ databases">
        <authorList>
            <person name="Sun Q."/>
            <person name="Ohkuma M."/>
        </authorList>
    </citation>
    <scope>NUCLEOTIDE SEQUENCE</scope>
    <source>
        <strain evidence="1">JCM 3090</strain>
    </source>
</reference>
<sequence length="378" mass="39231">MLMMNLQFLRPLYAHPGPWASVYLDVTTNVPNANVAIGLRWRRAMEQLVAAGAHPATIAALEDAVLGHDPAPSGPAGLALFATDGMVVLDEVLGAPPRRDIAHWGPLPHVLPMLAQRGEQIGWLQIVADRTGADLSGVSAGGVARSLAVTGSEEFPIRKVKPGGWATPRYQRAAEETWHRNAGDVAAAAAELADRLGAEVLVVGGDEHAVPELIDQLPARWRERAVRTDAGSRGAGADPAALDDATIRAIADVAERRARAALDRFGVQHGRGAPADTGLAAAIAALQRGAADGLLLVDDPSATGRLWVGPEPTQLGAEPADLHAMGVATPRRDRADAALVRALTCTDAELMLVAAGAAPLTGGVGTLLRYADVGSGRG</sequence>
<evidence type="ECO:0008006" key="3">
    <source>
        <dbReference type="Google" id="ProtNLM"/>
    </source>
</evidence>
<dbReference type="InterPro" id="IPR040701">
    <property type="entry name" value="Bact_RF_family2"/>
</dbReference>
<protein>
    <recommendedName>
        <fullName evidence="3">Peptide chain release factor 1</fullName>
    </recommendedName>
</protein>
<accession>A0A8J3B8G7</accession>